<proteinExistence type="predicted"/>
<dbReference type="SUPFAM" id="SSF52402">
    <property type="entry name" value="Adenine nucleotide alpha hydrolases-like"/>
    <property type="match status" value="1"/>
</dbReference>
<reference evidence="3" key="1">
    <citation type="journal article" date="2019" name="Int. J. Syst. Evol. Microbiol.">
        <title>The Global Catalogue of Microorganisms (GCM) 10K type strain sequencing project: providing services to taxonomists for standard genome sequencing and annotation.</title>
        <authorList>
            <consortium name="The Broad Institute Genomics Platform"/>
            <consortium name="The Broad Institute Genome Sequencing Center for Infectious Disease"/>
            <person name="Wu L."/>
            <person name="Ma J."/>
        </authorList>
    </citation>
    <scope>NUCLEOTIDE SEQUENCE [LARGE SCALE GENOMIC DNA]</scope>
    <source>
        <strain evidence="3">JCM 14370</strain>
    </source>
</reference>
<sequence length="135" mass="14587">MLNTILVPVADDPASENCVHHAFDLSRLLGSKVILLYATENPDDLASGKTLLSTLAAGARYPAKQLVVLDQPMSAVLKAIEVHQVDLVLLGCADPQCPSSHLVLNLLTCTPVPVQVVPMVRRARRGFLDRVQPFP</sequence>
<dbReference type="Pfam" id="PF00582">
    <property type="entry name" value="Usp"/>
    <property type="match status" value="1"/>
</dbReference>
<dbReference type="Proteomes" id="UP000632222">
    <property type="component" value="Unassembled WGS sequence"/>
</dbReference>
<keyword evidence="3" id="KW-1185">Reference proteome</keyword>
<dbReference type="CDD" id="cd00293">
    <property type="entry name" value="USP-like"/>
    <property type="match status" value="1"/>
</dbReference>
<gene>
    <name evidence="2" type="ORF">GCM10008938_13220</name>
</gene>
<dbReference type="EMBL" id="BMOD01000003">
    <property type="protein sequence ID" value="GGJ28510.1"/>
    <property type="molecule type" value="Genomic_DNA"/>
</dbReference>
<dbReference type="Gene3D" id="3.40.50.620">
    <property type="entry name" value="HUPs"/>
    <property type="match status" value="1"/>
</dbReference>
<feature type="domain" description="UspA" evidence="1">
    <location>
        <begin position="1"/>
        <end position="77"/>
    </location>
</feature>
<comment type="caution">
    <text evidence="2">The sequence shown here is derived from an EMBL/GenBank/DDBJ whole genome shotgun (WGS) entry which is preliminary data.</text>
</comment>
<evidence type="ECO:0000259" key="1">
    <source>
        <dbReference type="Pfam" id="PF00582"/>
    </source>
</evidence>
<organism evidence="2 3">
    <name type="scientific">Deinococcus roseus</name>
    <dbReference type="NCBI Taxonomy" id="392414"/>
    <lineage>
        <taxon>Bacteria</taxon>
        <taxon>Thermotogati</taxon>
        <taxon>Deinococcota</taxon>
        <taxon>Deinococci</taxon>
        <taxon>Deinococcales</taxon>
        <taxon>Deinococcaceae</taxon>
        <taxon>Deinococcus</taxon>
    </lineage>
</organism>
<name>A0ABQ2CWP6_9DEIO</name>
<protein>
    <recommendedName>
        <fullName evidence="1">UspA domain-containing protein</fullName>
    </recommendedName>
</protein>
<evidence type="ECO:0000313" key="3">
    <source>
        <dbReference type="Proteomes" id="UP000632222"/>
    </source>
</evidence>
<dbReference type="InterPro" id="IPR014729">
    <property type="entry name" value="Rossmann-like_a/b/a_fold"/>
</dbReference>
<dbReference type="RefSeq" id="WP_189001614.1">
    <property type="nucleotide sequence ID" value="NZ_BMOD01000003.1"/>
</dbReference>
<evidence type="ECO:0000313" key="2">
    <source>
        <dbReference type="EMBL" id="GGJ28510.1"/>
    </source>
</evidence>
<accession>A0ABQ2CWP6</accession>
<dbReference type="InterPro" id="IPR006016">
    <property type="entry name" value="UspA"/>
</dbReference>